<dbReference type="PANTHER" id="PTHR30036:SF1">
    <property type="entry name" value="D-XYLOSE-BINDING PERIPLASMIC PROTEIN"/>
    <property type="match status" value="1"/>
</dbReference>
<dbReference type="InterPro" id="IPR028082">
    <property type="entry name" value="Peripla_BP_I"/>
</dbReference>
<dbReference type="SUPFAM" id="SSF53822">
    <property type="entry name" value="Periplasmic binding protein-like I"/>
    <property type="match status" value="1"/>
</dbReference>
<evidence type="ECO:0000256" key="2">
    <source>
        <dbReference type="ARBA" id="ARBA00022729"/>
    </source>
</evidence>
<dbReference type="STRING" id="573061.Clocel_3334"/>
<dbReference type="InterPro" id="IPR050555">
    <property type="entry name" value="Bact_Solute-Bind_Prot2"/>
</dbReference>
<dbReference type="Gene3D" id="3.40.50.2300">
    <property type="match status" value="2"/>
</dbReference>
<feature type="domain" description="Periplasmic binding protein" evidence="3">
    <location>
        <begin position="49"/>
        <end position="304"/>
    </location>
</feature>
<keyword evidence="5" id="KW-1185">Reference proteome</keyword>
<evidence type="ECO:0000313" key="4">
    <source>
        <dbReference type="EMBL" id="ADL53014.1"/>
    </source>
</evidence>
<dbReference type="HOGENOM" id="CLU_037628_13_0_9"/>
<evidence type="ECO:0000256" key="1">
    <source>
        <dbReference type="ARBA" id="ARBA00004196"/>
    </source>
</evidence>
<dbReference type="RefSeq" id="WP_010073410.1">
    <property type="nucleotide sequence ID" value="NC_014393.1"/>
</dbReference>
<dbReference type="PANTHER" id="PTHR30036">
    <property type="entry name" value="D-XYLOSE-BINDING PERIPLASMIC PROTEIN"/>
    <property type="match status" value="1"/>
</dbReference>
<dbReference type="GO" id="GO:0030246">
    <property type="term" value="F:carbohydrate binding"/>
    <property type="evidence" value="ECO:0007669"/>
    <property type="project" value="TreeGrafter"/>
</dbReference>
<reference evidence="4 5" key="1">
    <citation type="submission" date="2010-08" db="EMBL/GenBank/DDBJ databases">
        <title>Complete sequence of Clostridium cellulovorans 743B.</title>
        <authorList>
            <consortium name="US DOE Joint Genome Institute"/>
            <person name="Lucas S."/>
            <person name="Copeland A."/>
            <person name="Lapidus A."/>
            <person name="Cheng J.-F."/>
            <person name="Bruce D."/>
            <person name="Goodwin L."/>
            <person name="Pitluck S."/>
            <person name="Chertkov O."/>
            <person name="Detter J.C."/>
            <person name="Han C."/>
            <person name="Tapia R."/>
            <person name="Land M."/>
            <person name="Hauser L."/>
            <person name="Chang Y.-J."/>
            <person name="Jeffries C."/>
            <person name="Kyrpides N."/>
            <person name="Ivanova N."/>
            <person name="Mikhailova N."/>
            <person name="Hemme C.L."/>
            <person name="Woyke T."/>
        </authorList>
    </citation>
    <scope>NUCLEOTIDE SEQUENCE [LARGE SCALE GENOMIC DNA]</scope>
    <source>
        <strain evidence="5">ATCC 35296 / DSM 3052 / OCM 3 / 743B</strain>
    </source>
</reference>
<dbReference type="Pfam" id="PF13407">
    <property type="entry name" value="Peripla_BP_4"/>
    <property type="match status" value="1"/>
</dbReference>
<keyword evidence="2" id="KW-0732">Signal</keyword>
<dbReference type="EMBL" id="CP002160">
    <property type="protein sequence ID" value="ADL53014.1"/>
    <property type="molecule type" value="Genomic_DNA"/>
</dbReference>
<name>D9SV40_CLOC7</name>
<evidence type="ECO:0000259" key="3">
    <source>
        <dbReference type="Pfam" id="PF13407"/>
    </source>
</evidence>
<gene>
    <name evidence="4" type="ordered locus">Clocel_3334</name>
</gene>
<dbReference type="InterPro" id="IPR025997">
    <property type="entry name" value="SBP_2_dom"/>
</dbReference>
<comment type="subcellular location">
    <subcellularLocation>
        <location evidence="1">Cell envelope</location>
    </subcellularLocation>
</comment>
<dbReference type="OrthoDB" id="9769193at2"/>
<dbReference type="CDD" id="cd19992">
    <property type="entry name" value="PBP1_ABC_xylose_binding-like"/>
    <property type="match status" value="1"/>
</dbReference>
<sequence length="354" mass="39502">MYLAIPNSFFIPVCYVDDIFNIEETIQVQEYISQSCFLNKLEAREELVIGVSLPTQRDERWVRDRKAMEAYAKEKKVTLKIEICEYDVVKQISQVKNLISQGIDILILVAVDVKTAGAMVEMVRNAGVKLVTYEALIINTDIDIFVGFNHLRAGQIQGRFLITKVPKGNYIIMYADLPYDTFLKDGAMDFITPLVIIGNIKIVAVGSIKDWSPKIASSFMENALISNNKIDAILAPNDSIAGVAIEVLQKQGLAGKVVVTGMDAELSAIRRIIKGTQAMTLFKDTRESARKTIDVAIKLGNGEKVLTDEWMYNGKNHIPSILITPVFVDKDNIDEVLIKSGYLTKEDIYGSNIQ</sequence>
<dbReference type="Proteomes" id="UP000002730">
    <property type="component" value="Chromosome"/>
</dbReference>
<dbReference type="KEGG" id="ccb:Clocel_3334"/>
<dbReference type="GO" id="GO:0030288">
    <property type="term" value="C:outer membrane-bounded periplasmic space"/>
    <property type="evidence" value="ECO:0007669"/>
    <property type="project" value="TreeGrafter"/>
</dbReference>
<protein>
    <submittedName>
        <fullName evidence="4">Monosaccharide-transporting ATPase</fullName>
    </submittedName>
</protein>
<organism evidence="4 5">
    <name type="scientific">Clostridium cellulovorans (strain ATCC 35296 / DSM 3052 / OCM 3 / 743B)</name>
    <dbReference type="NCBI Taxonomy" id="573061"/>
    <lineage>
        <taxon>Bacteria</taxon>
        <taxon>Bacillati</taxon>
        <taxon>Bacillota</taxon>
        <taxon>Clostridia</taxon>
        <taxon>Eubacteriales</taxon>
        <taxon>Clostridiaceae</taxon>
        <taxon>Clostridium</taxon>
    </lineage>
</organism>
<dbReference type="AlphaFoldDB" id="D9SV40"/>
<accession>D9SV40</accession>
<proteinExistence type="predicted"/>
<evidence type="ECO:0000313" key="5">
    <source>
        <dbReference type="Proteomes" id="UP000002730"/>
    </source>
</evidence>
<dbReference type="eggNOG" id="COG4213">
    <property type="taxonomic scope" value="Bacteria"/>
</dbReference>